<reference evidence="2 3" key="1">
    <citation type="journal article" date="2018" name="Elife">
        <title>Firefly genomes illuminate parallel origins of bioluminescence in beetles.</title>
        <authorList>
            <person name="Fallon T.R."/>
            <person name="Lower S.E."/>
            <person name="Chang C.H."/>
            <person name="Bessho-Uehara M."/>
            <person name="Martin G.J."/>
            <person name="Bewick A.J."/>
            <person name="Behringer M."/>
            <person name="Debat H.J."/>
            <person name="Wong I."/>
            <person name="Day J.C."/>
            <person name="Suvorov A."/>
            <person name="Silva C.J."/>
            <person name="Stanger-Hall K.F."/>
            <person name="Hall D.W."/>
            <person name="Schmitz R.J."/>
            <person name="Nelson D.R."/>
            <person name="Lewis S.M."/>
            <person name="Shigenobu S."/>
            <person name="Bybee S.M."/>
            <person name="Larracuente A.M."/>
            <person name="Oba Y."/>
            <person name="Weng J.K."/>
        </authorList>
    </citation>
    <scope>NUCLEOTIDE SEQUENCE [LARGE SCALE GENOMIC DNA]</scope>
    <source>
        <strain evidence="2">1611_PpyrPB1</strain>
        <tissue evidence="2">Whole body</tissue>
    </source>
</reference>
<evidence type="ECO:0000313" key="3">
    <source>
        <dbReference type="Proteomes" id="UP000327044"/>
    </source>
</evidence>
<comment type="caution">
    <text evidence="2">The sequence shown here is derived from an EMBL/GenBank/DDBJ whole genome shotgun (WGS) entry which is preliminary data.</text>
</comment>
<protein>
    <recommendedName>
        <fullName evidence="4">DUF4806 domain-containing protein</fullName>
    </recommendedName>
</protein>
<sequence>MTCKDNMATWSVVKFPSDNSVEAVPTSWLNGNRCVWPSYPLNSQKLLDAVEKQSSPGCDWQTYDIIPFKNNVFDDFTVAKKKAEKALATSDLESDSQAFEEKNKTSTKRKIKLKKEFSFSSVEEESLDFVPPELNFNELPSRKPDINNGFEHKGHRPSKSTKKVNIIQDIEVTPYRIATTRNCNNNSAVTSTETPPSRNTGRNISNSDLYDLLTRILRKQELLHVVVADIRQGLDNIEASLLKVPVESEKENSILAQFELPLNSKESLAHFEEFFVREVSLLGGRHMYEFIYRCGKMLITNGFASTYSYCGKRNKEAFKELHLNKLMIHSLDATLVTLLEKSAESMKKRSDEIKNRISKNVPLNRSLLEESIERNAASSWTVS</sequence>
<gene>
    <name evidence="2" type="ORF">PPYR_15697</name>
</gene>
<dbReference type="EMBL" id="VVIM01002073">
    <property type="protein sequence ID" value="KAB0790012.1"/>
    <property type="molecule type" value="Genomic_DNA"/>
</dbReference>
<dbReference type="InParanoid" id="A0A5N3ZY72"/>
<proteinExistence type="predicted"/>
<feature type="region of interest" description="Disordered" evidence="1">
    <location>
        <begin position="185"/>
        <end position="204"/>
    </location>
</feature>
<dbReference type="PANTHER" id="PTHR34153">
    <property type="entry name" value="SI:CH211-262H13.3-RELATED-RELATED"/>
    <property type="match status" value="1"/>
</dbReference>
<dbReference type="AlphaFoldDB" id="A0A5N3ZY72"/>
<evidence type="ECO:0000256" key="1">
    <source>
        <dbReference type="SAM" id="MobiDB-lite"/>
    </source>
</evidence>
<evidence type="ECO:0000313" key="2">
    <source>
        <dbReference type="EMBL" id="KAB0790012.1"/>
    </source>
</evidence>
<dbReference type="PANTHER" id="PTHR34153:SF2">
    <property type="entry name" value="SI:CH211-262H13.3-RELATED"/>
    <property type="match status" value="1"/>
</dbReference>
<evidence type="ECO:0008006" key="4">
    <source>
        <dbReference type="Google" id="ProtNLM"/>
    </source>
</evidence>
<accession>A0A5N3ZY72</accession>
<dbReference type="Proteomes" id="UP000327044">
    <property type="component" value="Unassembled WGS sequence"/>
</dbReference>
<keyword evidence="3" id="KW-1185">Reference proteome</keyword>
<organism evidence="2 3">
    <name type="scientific">Photinus pyralis</name>
    <name type="common">Common eastern firefly</name>
    <name type="synonym">Lampyris pyralis</name>
    <dbReference type="NCBI Taxonomy" id="7054"/>
    <lineage>
        <taxon>Eukaryota</taxon>
        <taxon>Metazoa</taxon>
        <taxon>Ecdysozoa</taxon>
        <taxon>Arthropoda</taxon>
        <taxon>Hexapoda</taxon>
        <taxon>Insecta</taxon>
        <taxon>Pterygota</taxon>
        <taxon>Neoptera</taxon>
        <taxon>Endopterygota</taxon>
        <taxon>Coleoptera</taxon>
        <taxon>Polyphaga</taxon>
        <taxon>Elateriformia</taxon>
        <taxon>Elateroidea</taxon>
        <taxon>Lampyridae</taxon>
        <taxon>Lampyrinae</taxon>
        <taxon>Photinus</taxon>
    </lineage>
</organism>
<name>A0A5N3ZY72_PHOPY</name>